<sequence>MNGDEDYSQVNLSNELNGKVGTFDAQQSNYELCDTKKALRSQIEDLKWEEMQCNQTFHEDATFGKEYKIDHVSIG</sequence>
<evidence type="ECO:0000313" key="2">
    <source>
        <dbReference type="Proteomes" id="UP000824120"/>
    </source>
</evidence>
<protein>
    <submittedName>
        <fullName evidence="1">Uncharacterized protein</fullName>
    </submittedName>
</protein>
<proteinExistence type="predicted"/>
<gene>
    <name evidence="1" type="ORF">H5410_046617</name>
</gene>
<dbReference type="AlphaFoldDB" id="A0A9J5XEX4"/>
<organism evidence="1 2">
    <name type="scientific">Solanum commersonii</name>
    <name type="common">Commerson's wild potato</name>
    <name type="synonym">Commerson's nightshade</name>
    <dbReference type="NCBI Taxonomy" id="4109"/>
    <lineage>
        <taxon>Eukaryota</taxon>
        <taxon>Viridiplantae</taxon>
        <taxon>Streptophyta</taxon>
        <taxon>Embryophyta</taxon>
        <taxon>Tracheophyta</taxon>
        <taxon>Spermatophyta</taxon>
        <taxon>Magnoliopsida</taxon>
        <taxon>eudicotyledons</taxon>
        <taxon>Gunneridae</taxon>
        <taxon>Pentapetalae</taxon>
        <taxon>asterids</taxon>
        <taxon>lamiids</taxon>
        <taxon>Solanales</taxon>
        <taxon>Solanaceae</taxon>
        <taxon>Solanoideae</taxon>
        <taxon>Solaneae</taxon>
        <taxon>Solanum</taxon>
    </lineage>
</organism>
<dbReference type="Proteomes" id="UP000824120">
    <property type="component" value="Chromosome 9"/>
</dbReference>
<comment type="caution">
    <text evidence="1">The sequence shown here is derived from an EMBL/GenBank/DDBJ whole genome shotgun (WGS) entry which is preliminary data.</text>
</comment>
<feature type="non-terminal residue" evidence="1">
    <location>
        <position position="75"/>
    </location>
</feature>
<accession>A0A9J5XEX4</accession>
<name>A0A9J5XEX4_SOLCO</name>
<reference evidence="1 2" key="1">
    <citation type="submission" date="2020-09" db="EMBL/GenBank/DDBJ databases">
        <title>De no assembly of potato wild relative species, Solanum commersonii.</title>
        <authorList>
            <person name="Cho K."/>
        </authorList>
    </citation>
    <scope>NUCLEOTIDE SEQUENCE [LARGE SCALE GENOMIC DNA]</scope>
    <source>
        <strain evidence="1">LZ3.2</strain>
        <tissue evidence="1">Leaf</tissue>
    </source>
</reference>
<evidence type="ECO:0000313" key="1">
    <source>
        <dbReference type="EMBL" id="KAG5586183.1"/>
    </source>
</evidence>
<keyword evidence="2" id="KW-1185">Reference proteome</keyword>
<dbReference type="EMBL" id="JACXVP010000009">
    <property type="protein sequence ID" value="KAG5586183.1"/>
    <property type="molecule type" value="Genomic_DNA"/>
</dbReference>